<dbReference type="PANTHER" id="PTHR37610:SF40">
    <property type="entry name" value="OS01G0909600 PROTEIN"/>
    <property type="match status" value="1"/>
</dbReference>
<dbReference type="InterPro" id="IPR029472">
    <property type="entry name" value="Copia-like_N"/>
</dbReference>
<dbReference type="Pfam" id="PF14244">
    <property type="entry name" value="Retrotran_gag_3"/>
    <property type="match status" value="1"/>
</dbReference>
<dbReference type="EMBL" id="OX459120">
    <property type="protein sequence ID" value="CAI9099241.1"/>
    <property type="molecule type" value="Genomic_DNA"/>
</dbReference>
<gene>
    <name evidence="3" type="ORF">OLC1_LOCUS9302</name>
</gene>
<keyword evidence="4" id="KW-1185">Reference proteome</keyword>
<evidence type="ECO:0000313" key="3">
    <source>
        <dbReference type="EMBL" id="CAI9099241.1"/>
    </source>
</evidence>
<evidence type="ECO:0000259" key="2">
    <source>
        <dbReference type="Pfam" id="PF22936"/>
    </source>
</evidence>
<accession>A0AAV1CV51</accession>
<organism evidence="3 4">
    <name type="scientific">Oldenlandia corymbosa var. corymbosa</name>
    <dbReference type="NCBI Taxonomy" id="529605"/>
    <lineage>
        <taxon>Eukaryota</taxon>
        <taxon>Viridiplantae</taxon>
        <taxon>Streptophyta</taxon>
        <taxon>Embryophyta</taxon>
        <taxon>Tracheophyta</taxon>
        <taxon>Spermatophyta</taxon>
        <taxon>Magnoliopsida</taxon>
        <taxon>eudicotyledons</taxon>
        <taxon>Gunneridae</taxon>
        <taxon>Pentapetalae</taxon>
        <taxon>asterids</taxon>
        <taxon>lamiids</taxon>
        <taxon>Gentianales</taxon>
        <taxon>Rubiaceae</taxon>
        <taxon>Rubioideae</taxon>
        <taxon>Spermacoceae</taxon>
        <taxon>Hedyotis-Oldenlandia complex</taxon>
        <taxon>Oldenlandia</taxon>
    </lineage>
</organism>
<reference evidence="3" key="1">
    <citation type="submission" date="2023-03" db="EMBL/GenBank/DDBJ databases">
        <authorList>
            <person name="Julca I."/>
        </authorList>
    </citation>
    <scope>NUCLEOTIDE SEQUENCE</scope>
</reference>
<feature type="domain" description="Retrotransposon Copia-like N-terminal" evidence="1">
    <location>
        <begin position="34"/>
        <end position="78"/>
    </location>
</feature>
<dbReference type="PANTHER" id="PTHR37610">
    <property type="entry name" value="CCHC-TYPE DOMAIN-CONTAINING PROTEIN"/>
    <property type="match status" value="1"/>
</dbReference>
<feature type="domain" description="Retrovirus-related Pol polyprotein from transposon TNT 1-94-like beta-barrel" evidence="2">
    <location>
        <begin position="226"/>
        <end position="300"/>
    </location>
</feature>
<proteinExistence type="predicted"/>
<name>A0AAV1CV51_OLDCO</name>
<dbReference type="Proteomes" id="UP001161247">
    <property type="component" value="Chromosome 3"/>
</dbReference>
<sequence>MARGHESDDDDDDFQRIPREHLQFFDPDDELQLHGSETPGMVLVNTPLNGKNYLLWRNAMVTALESKNKFGFDDGTCEMSDVRSPLFKKWRCVNSMVLSWLKNALAPELAADFQFVNDAKELWDELAHTYGTCNSPMVFELKRDISLMHQGDLTILSITNQHPVVKRQAYLAETPFDDNSDEVTKLQDLVNAAVQQEVNRLIKGKGTTILSLLSSDYTDSISVSDWIDDTRATCHMSCSIDNMVNLRNVTVYTPVFLPDGSIREVHKIGEVVLSPSLTLTGCLYIPSFKHNLLSVEQLAQSFLIFFSDTFCLLQDLKSGHVIAAGKVV</sequence>
<dbReference type="AlphaFoldDB" id="A0AAV1CV51"/>
<evidence type="ECO:0000259" key="1">
    <source>
        <dbReference type="Pfam" id="PF14244"/>
    </source>
</evidence>
<protein>
    <submittedName>
        <fullName evidence="3">OLC1v1036026C1</fullName>
    </submittedName>
</protein>
<dbReference type="Pfam" id="PF22936">
    <property type="entry name" value="Pol_BBD"/>
    <property type="match status" value="1"/>
</dbReference>
<dbReference type="InterPro" id="IPR054722">
    <property type="entry name" value="PolX-like_BBD"/>
</dbReference>
<evidence type="ECO:0000313" key="4">
    <source>
        <dbReference type="Proteomes" id="UP001161247"/>
    </source>
</evidence>